<dbReference type="RefSeq" id="WP_223410460.1">
    <property type="nucleotide sequence ID" value="NZ_JAGSHT010000022.1"/>
</dbReference>
<accession>A0ABS7SET1</accession>
<evidence type="ECO:0000256" key="1">
    <source>
        <dbReference type="SAM" id="MobiDB-lite"/>
    </source>
</evidence>
<name>A0ABS7SET1_9MICO</name>
<feature type="compositionally biased region" description="Low complexity" evidence="1">
    <location>
        <begin position="144"/>
        <end position="177"/>
    </location>
</feature>
<gene>
    <name evidence="2" type="ORF">KCQ71_22105</name>
</gene>
<sequence length="192" mass="20604">MGLFKRKTMAERQAEGMQMANDIAEGRGLTGKLTQAFMGREFTESMQQATGAMNQGQTAAQLRGAGYPTTPARVLGLQDTGQLINYDPVILLVLEVNGQQLQLQSLVSKLEIPRTGDHVLLVNDPQQPGSYLYAGLAPQGGAGSPQQGQAQWGQPGQTSWGQQPQAGQAQTQQGGQAHPEQPSAQPWDRPQQ</sequence>
<evidence type="ECO:0000313" key="2">
    <source>
        <dbReference type="EMBL" id="MBZ2198857.1"/>
    </source>
</evidence>
<comment type="caution">
    <text evidence="2">The sequence shown here is derived from an EMBL/GenBank/DDBJ whole genome shotgun (WGS) entry which is preliminary data.</text>
</comment>
<dbReference type="Proteomes" id="UP000826651">
    <property type="component" value="Unassembled WGS sequence"/>
</dbReference>
<keyword evidence="3" id="KW-1185">Reference proteome</keyword>
<reference evidence="2 3" key="1">
    <citation type="submission" date="2021-04" db="EMBL/GenBank/DDBJ databases">
        <title>Ruania sp. nov., isolated from sandy soil of mangrove forest.</title>
        <authorList>
            <person name="Ge X."/>
            <person name="Huang R."/>
            <person name="Liu W."/>
        </authorList>
    </citation>
    <scope>NUCLEOTIDE SEQUENCE [LARGE SCALE GENOMIC DNA]</scope>
    <source>
        <strain evidence="2 3">N2-46</strain>
    </source>
</reference>
<dbReference type="EMBL" id="JAGSHT010000022">
    <property type="protein sequence ID" value="MBZ2198857.1"/>
    <property type="molecule type" value="Genomic_DNA"/>
</dbReference>
<feature type="region of interest" description="Disordered" evidence="1">
    <location>
        <begin position="131"/>
        <end position="192"/>
    </location>
</feature>
<evidence type="ECO:0000313" key="3">
    <source>
        <dbReference type="Proteomes" id="UP000826651"/>
    </source>
</evidence>
<protein>
    <submittedName>
        <fullName evidence="2">Uncharacterized protein</fullName>
    </submittedName>
</protein>
<proteinExistence type="predicted"/>
<organism evidence="2 3">
    <name type="scientific">Occultella gossypii</name>
    <dbReference type="NCBI Taxonomy" id="2800820"/>
    <lineage>
        <taxon>Bacteria</taxon>
        <taxon>Bacillati</taxon>
        <taxon>Actinomycetota</taxon>
        <taxon>Actinomycetes</taxon>
        <taxon>Micrococcales</taxon>
        <taxon>Ruaniaceae</taxon>
        <taxon>Occultella</taxon>
    </lineage>
</organism>